<name>A0A1H8W4X6_9ACTN</name>
<evidence type="ECO:0000313" key="2">
    <source>
        <dbReference type="Proteomes" id="UP000198960"/>
    </source>
</evidence>
<dbReference type="AlphaFoldDB" id="A0A1H8W4X6"/>
<sequence>MGEQQVQQRATRMRTIVSLGLWLLAAGAAAVVGLDPDGIAHS</sequence>
<evidence type="ECO:0000313" key="1">
    <source>
        <dbReference type="EMBL" id="SEP22660.1"/>
    </source>
</evidence>
<dbReference type="Proteomes" id="UP000198960">
    <property type="component" value="Unassembled WGS sequence"/>
</dbReference>
<dbReference type="RefSeq" id="WP_280138749.1">
    <property type="nucleotide sequence ID" value="NZ_FOEE01000016.1"/>
</dbReference>
<proteinExistence type="predicted"/>
<keyword evidence="2" id="KW-1185">Reference proteome</keyword>
<accession>A0A1H8W4X6</accession>
<dbReference type="EMBL" id="FOEE01000016">
    <property type="protein sequence ID" value="SEP22660.1"/>
    <property type="molecule type" value="Genomic_DNA"/>
</dbReference>
<organism evidence="1 2">
    <name type="scientific">Trujillonella endophytica</name>
    <dbReference type="NCBI Taxonomy" id="673521"/>
    <lineage>
        <taxon>Bacteria</taxon>
        <taxon>Bacillati</taxon>
        <taxon>Actinomycetota</taxon>
        <taxon>Actinomycetes</taxon>
        <taxon>Geodermatophilales</taxon>
        <taxon>Geodermatophilaceae</taxon>
        <taxon>Trujillonella</taxon>
    </lineage>
</organism>
<dbReference type="STRING" id="673521.SAMN05660991_04063"/>
<gene>
    <name evidence="1" type="ORF">SAMN05660991_04063</name>
</gene>
<protein>
    <submittedName>
        <fullName evidence="1">Uncharacterized protein</fullName>
    </submittedName>
</protein>
<reference evidence="2" key="1">
    <citation type="submission" date="2016-10" db="EMBL/GenBank/DDBJ databases">
        <authorList>
            <person name="Varghese N."/>
            <person name="Submissions S."/>
        </authorList>
    </citation>
    <scope>NUCLEOTIDE SEQUENCE [LARGE SCALE GENOMIC DNA]</scope>
    <source>
        <strain evidence="2">DSM 45413</strain>
    </source>
</reference>